<evidence type="ECO:0000313" key="3">
    <source>
        <dbReference type="Proteomes" id="UP000076532"/>
    </source>
</evidence>
<feature type="non-terminal residue" evidence="2">
    <location>
        <position position="1"/>
    </location>
</feature>
<dbReference type="EMBL" id="KV417624">
    <property type="protein sequence ID" value="KZP14023.1"/>
    <property type="molecule type" value="Genomic_DNA"/>
</dbReference>
<dbReference type="PANTHER" id="PTHR40465">
    <property type="entry name" value="CHROMOSOME 1, WHOLE GENOME SHOTGUN SEQUENCE"/>
    <property type="match status" value="1"/>
</dbReference>
<sequence length="162" mass="18349">RDGQWMKLYVGILVTLDILNSAFAMAWMYKLLIDGWGDMAPFLVVDWLFVSQPMTSGVIQCVAQLFFVRRLHYIAGQNWLTGFILVCALLTVVVTIGVGVAMFLFKEYARTSEPRWVSAIWGVAATVADVSITVAMSYYLRRARGNFVATDRLLDRVIRRKS</sequence>
<keyword evidence="3" id="KW-1185">Reference proteome</keyword>
<evidence type="ECO:0000313" key="2">
    <source>
        <dbReference type="EMBL" id="KZP14023.1"/>
    </source>
</evidence>
<feature type="transmembrane region" description="Helical" evidence="1">
    <location>
        <begin position="116"/>
        <end position="140"/>
    </location>
</feature>
<keyword evidence="1" id="KW-1133">Transmembrane helix</keyword>
<reference evidence="2 3" key="1">
    <citation type="journal article" date="2016" name="Mol. Biol. Evol.">
        <title>Comparative Genomics of Early-Diverging Mushroom-Forming Fungi Provides Insights into the Origins of Lignocellulose Decay Capabilities.</title>
        <authorList>
            <person name="Nagy L.G."/>
            <person name="Riley R."/>
            <person name="Tritt A."/>
            <person name="Adam C."/>
            <person name="Daum C."/>
            <person name="Floudas D."/>
            <person name="Sun H."/>
            <person name="Yadav J.S."/>
            <person name="Pangilinan J."/>
            <person name="Larsson K.H."/>
            <person name="Matsuura K."/>
            <person name="Barry K."/>
            <person name="Labutti K."/>
            <person name="Kuo R."/>
            <person name="Ohm R.A."/>
            <person name="Bhattacharya S.S."/>
            <person name="Shirouzu T."/>
            <person name="Yoshinaga Y."/>
            <person name="Martin F.M."/>
            <person name="Grigoriev I.V."/>
            <person name="Hibbett D.S."/>
        </authorList>
    </citation>
    <scope>NUCLEOTIDE SEQUENCE [LARGE SCALE GENOMIC DNA]</scope>
    <source>
        <strain evidence="2 3">CBS 109695</strain>
    </source>
</reference>
<keyword evidence="1" id="KW-0812">Transmembrane</keyword>
<evidence type="ECO:0000256" key="1">
    <source>
        <dbReference type="SAM" id="Phobius"/>
    </source>
</evidence>
<feature type="transmembrane region" description="Helical" evidence="1">
    <location>
        <begin position="7"/>
        <end position="29"/>
    </location>
</feature>
<proteinExistence type="predicted"/>
<keyword evidence="1" id="KW-0472">Membrane</keyword>
<accession>A0A166CUT4</accession>
<dbReference type="STRING" id="436010.A0A166CUT4"/>
<gene>
    <name evidence="2" type="ORF">FIBSPDRAFT_752529</name>
</gene>
<protein>
    <submittedName>
        <fullName evidence="2">Uncharacterized protein</fullName>
    </submittedName>
</protein>
<dbReference type="Proteomes" id="UP000076532">
    <property type="component" value="Unassembled WGS sequence"/>
</dbReference>
<feature type="transmembrane region" description="Helical" evidence="1">
    <location>
        <begin position="80"/>
        <end position="104"/>
    </location>
</feature>
<dbReference type="AlphaFoldDB" id="A0A166CUT4"/>
<name>A0A166CUT4_9AGAM</name>
<feature type="transmembrane region" description="Helical" evidence="1">
    <location>
        <begin position="49"/>
        <end position="68"/>
    </location>
</feature>
<dbReference type="PANTHER" id="PTHR40465:SF1">
    <property type="entry name" value="DUF6534 DOMAIN-CONTAINING PROTEIN"/>
    <property type="match status" value="1"/>
</dbReference>
<organism evidence="2 3">
    <name type="scientific">Athelia psychrophila</name>
    <dbReference type="NCBI Taxonomy" id="1759441"/>
    <lineage>
        <taxon>Eukaryota</taxon>
        <taxon>Fungi</taxon>
        <taxon>Dikarya</taxon>
        <taxon>Basidiomycota</taxon>
        <taxon>Agaricomycotina</taxon>
        <taxon>Agaricomycetes</taxon>
        <taxon>Agaricomycetidae</taxon>
        <taxon>Atheliales</taxon>
        <taxon>Atheliaceae</taxon>
        <taxon>Athelia</taxon>
    </lineage>
</organism>